<dbReference type="SUPFAM" id="SSF52317">
    <property type="entry name" value="Class I glutamine amidotransferase-like"/>
    <property type="match status" value="1"/>
</dbReference>
<feature type="transmembrane region" description="Helical" evidence="1">
    <location>
        <begin position="661"/>
        <end position="680"/>
    </location>
</feature>
<dbReference type="InterPro" id="IPR025297">
    <property type="entry name" value="DUF4159"/>
</dbReference>
<dbReference type="Proteomes" id="UP000048926">
    <property type="component" value="Unassembled WGS sequence"/>
</dbReference>
<feature type="transmembrane region" description="Helical" evidence="1">
    <location>
        <begin position="61"/>
        <end position="83"/>
    </location>
</feature>
<keyword evidence="5" id="KW-1185">Reference proteome</keyword>
<feature type="domain" description="Aerotolerance regulator N-terminal" evidence="2">
    <location>
        <begin position="8"/>
        <end position="81"/>
    </location>
</feature>
<proteinExistence type="predicted"/>
<evidence type="ECO:0000259" key="3">
    <source>
        <dbReference type="Pfam" id="PF13709"/>
    </source>
</evidence>
<accession>A0A0M6Y2B2</accession>
<dbReference type="PANTHER" id="PTHR37464">
    <property type="entry name" value="BLL2463 PROTEIN"/>
    <property type="match status" value="1"/>
</dbReference>
<evidence type="ECO:0000256" key="1">
    <source>
        <dbReference type="SAM" id="Phobius"/>
    </source>
</evidence>
<feature type="transmembrane region" description="Helical" evidence="1">
    <location>
        <begin position="628"/>
        <end position="649"/>
    </location>
</feature>
<name>A0A0M6Y2B2_9HYPH</name>
<dbReference type="Gene3D" id="3.40.50.880">
    <property type="match status" value="1"/>
</dbReference>
<organism evidence="4 5">
    <name type="scientific">Roseibium aggregatum</name>
    <dbReference type="NCBI Taxonomy" id="187304"/>
    <lineage>
        <taxon>Bacteria</taxon>
        <taxon>Pseudomonadati</taxon>
        <taxon>Pseudomonadota</taxon>
        <taxon>Alphaproteobacteria</taxon>
        <taxon>Hyphomicrobiales</taxon>
        <taxon>Stappiaceae</taxon>
        <taxon>Roseibium</taxon>
    </lineage>
</organism>
<evidence type="ECO:0000259" key="2">
    <source>
        <dbReference type="Pfam" id="PF07584"/>
    </source>
</evidence>
<dbReference type="OrthoDB" id="9773014at2"/>
<evidence type="ECO:0000313" key="4">
    <source>
        <dbReference type="EMBL" id="CTQ43713.1"/>
    </source>
</evidence>
<keyword evidence="1" id="KW-1133">Transmembrane helix</keyword>
<dbReference type="EMBL" id="CXST01000001">
    <property type="protein sequence ID" value="CTQ43713.1"/>
    <property type="molecule type" value="Genomic_DNA"/>
</dbReference>
<dbReference type="InterPro" id="IPR024163">
    <property type="entry name" value="Aerotolerance_reg_N"/>
</dbReference>
<keyword evidence="1" id="KW-0812">Transmembrane</keyword>
<dbReference type="Pfam" id="PF13709">
    <property type="entry name" value="DUF4159"/>
    <property type="match status" value="1"/>
</dbReference>
<dbReference type="STRING" id="187304.B0E33_19210"/>
<dbReference type="InterPro" id="IPR029062">
    <property type="entry name" value="Class_I_gatase-like"/>
</dbReference>
<gene>
    <name evidence="4" type="ORF">LAL4801_02153</name>
</gene>
<keyword evidence="1" id="KW-0472">Membrane</keyword>
<sequence>MFAGLPLTFTAPWILTALALLPVIWWLLRLTPPRPREIRFPPTRLLIGIDQHEETPQRSPWWLTLLRLLMAAILIIALAGPIWRSSEPLETGEGVLWVLVDNGWTSAKGWTAQVNAAEQILSEAEQSGQPILFAASAEGPGQSFTPEAATTALEKLRALEPRPYPPQRAELSIGLRKAAQETPPGAVIWLSDNTSTKGSFLTDLAQISGTAPITVLTGLDTPMGLKDLNNDADALSLTVVRHPDQRLGSATLQALDLKGLVLGEVQANFDAGATETQARFELPSELRNDIARVEVTGEAAAGAVQLVDDSWRRRTVGLISGQSGDLDQPLLSPLYYLERALAPFSDIRRPRDADIADAVPSLIEQGISVLVLADVGRLPESTTETLRDWIENGGTLVRFAGPRTAGGSDDLIPVRLRAGDRSLGGSLSWKQPQHLADFPEGSPFAGLRVPQEVTVTRQVLAEPTSDLPERTWAMLEDGTPLVTAAPIGAGSMVLFHVTADSSWSNLPLSGVFLNMLRRILSVSNVAAASETAEDGTPATSVLPPLRLLDGYGRFGPPPVEVTPVNASVFRDAEASRRTPPGLYGTEDGFRALNLMQRDDELLPLDLSALGDRTLQTAYPTSDPFDLRALFFTLAFLLMILDTIAVFLLAGGLSRLGLRSRTAATALVLAFAAGLLAPAGIDQARAQSSSDDLLALESTLETRLAYVLTGNPEIDDASSAGLSGLTQFLSERTALEPGAPIAIDIERDELAFYSLLYWPIDAAADKPNDQTIARIDTFMRNGGTILFDTRDHINASANGFASTPATLKLREILEDLDVPPLEPVPPDHVLTKAFYLLDSFPGRYATSPLWVESLEEVAARGDRPVRAGDGVSPILITGNDFAAAWAITEAGEFMYPTVPNNPMQRDYAFRSGVNIVMYSLTGNYKADQVHIPALLERLGQ</sequence>
<dbReference type="CDD" id="cd03143">
    <property type="entry name" value="A4_beta-galactosidase_middle_domain"/>
    <property type="match status" value="1"/>
</dbReference>
<reference evidence="5" key="1">
    <citation type="submission" date="2015-07" db="EMBL/GenBank/DDBJ databases">
        <authorList>
            <person name="Rodrigo-Torres Lidia"/>
            <person name="Arahal R.David."/>
        </authorList>
    </citation>
    <scope>NUCLEOTIDE SEQUENCE [LARGE SCALE GENOMIC DNA]</scope>
    <source>
        <strain evidence="5">CECT 4801</strain>
    </source>
</reference>
<dbReference type="Pfam" id="PF07584">
    <property type="entry name" value="BatA"/>
    <property type="match status" value="1"/>
</dbReference>
<dbReference type="Gene3D" id="3.40.50.12140">
    <property type="entry name" value="Domain of unknown function DUF4159"/>
    <property type="match status" value="1"/>
</dbReference>
<dbReference type="AlphaFoldDB" id="A0A0M6Y2B2"/>
<protein>
    <submittedName>
        <fullName evidence="4">Uncharacterized protein</fullName>
    </submittedName>
</protein>
<dbReference type="InterPro" id="IPR011933">
    <property type="entry name" value="Double_TM_dom"/>
</dbReference>
<feature type="transmembrane region" description="Helical" evidence="1">
    <location>
        <begin position="6"/>
        <end position="28"/>
    </location>
</feature>
<dbReference type="RefSeq" id="WP_055655946.1">
    <property type="nucleotide sequence ID" value="NZ_CXST01000001.1"/>
</dbReference>
<dbReference type="PANTHER" id="PTHR37464:SF1">
    <property type="entry name" value="BLL2463 PROTEIN"/>
    <property type="match status" value="1"/>
</dbReference>
<dbReference type="NCBIfam" id="TIGR02226">
    <property type="entry name" value="two_anch"/>
    <property type="match status" value="1"/>
</dbReference>
<evidence type="ECO:0000313" key="5">
    <source>
        <dbReference type="Proteomes" id="UP000048926"/>
    </source>
</evidence>
<feature type="domain" description="DUF4159" evidence="3">
    <location>
        <begin position="702"/>
        <end position="919"/>
    </location>
</feature>